<proteinExistence type="predicted"/>
<name>A0A2S4PSU8_9PEZI</name>
<dbReference type="Proteomes" id="UP000237438">
    <property type="component" value="Unassembled WGS sequence"/>
</dbReference>
<evidence type="ECO:0000313" key="3">
    <source>
        <dbReference type="Proteomes" id="UP000237438"/>
    </source>
</evidence>
<dbReference type="AlphaFoldDB" id="A0A2S4PSU8"/>
<feature type="non-terminal residue" evidence="2">
    <location>
        <position position="274"/>
    </location>
</feature>
<accession>A0A2S4PSU8</accession>
<dbReference type="EMBL" id="PEDP01000726">
    <property type="protein sequence ID" value="POS85109.1"/>
    <property type="molecule type" value="Genomic_DNA"/>
</dbReference>
<evidence type="ECO:0000313" key="2">
    <source>
        <dbReference type="EMBL" id="POS85109.1"/>
    </source>
</evidence>
<sequence length="274" mass="30450">EIPAQNRPILEPILPSKRAAQPAAELTQRIQNSITDIHYPFFPQELAQIFEARQKQEHLWHTRLMVCTSFYSCIENAATSFKASEDKDLAIMLQENLKSKIVKFAISDADPKAYRYQHKSNTTEHIESNSVNPTLPPKLIVNMSSWSTLVRNGFKNTKAAKSPASQKTTQTQPKSSGHQPNYRLVISPSAIGRIKPVGSGFALSPCTNEAQEALLNAAICLSPFGAKLESATNWTSVSIPTVSKSLYTLNGHVEVTKELLSQEIERVTKMRPSF</sequence>
<feature type="non-terminal residue" evidence="2">
    <location>
        <position position="1"/>
    </location>
</feature>
<organism evidence="2 3">
    <name type="scientific">Erysiphe pulchra</name>
    <dbReference type="NCBI Taxonomy" id="225359"/>
    <lineage>
        <taxon>Eukaryota</taxon>
        <taxon>Fungi</taxon>
        <taxon>Dikarya</taxon>
        <taxon>Ascomycota</taxon>
        <taxon>Pezizomycotina</taxon>
        <taxon>Leotiomycetes</taxon>
        <taxon>Erysiphales</taxon>
        <taxon>Erysiphaceae</taxon>
        <taxon>Erysiphe</taxon>
    </lineage>
</organism>
<feature type="region of interest" description="Disordered" evidence="1">
    <location>
        <begin position="156"/>
        <end position="181"/>
    </location>
</feature>
<gene>
    <name evidence="2" type="ORF">EPUL_006081</name>
</gene>
<protein>
    <submittedName>
        <fullName evidence="2">Uncharacterized protein</fullName>
    </submittedName>
</protein>
<feature type="compositionally biased region" description="Polar residues" evidence="1">
    <location>
        <begin position="163"/>
        <end position="179"/>
    </location>
</feature>
<comment type="caution">
    <text evidence="2">The sequence shown here is derived from an EMBL/GenBank/DDBJ whole genome shotgun (WGS) entry which is preliminary data.</text>
</comment>
<evidence type="ECO:0000256" key="1">
    <source>
        <dbReference type="SAM" id="MobiDB-lite"/>
    </source>
</evidence>
<reference evidence="2 3" key="1">
    <citation type="submission" date="2017-10" db="EMBL/GenBank/DDBJ databases">
        <title>Development of genomic resources for the powdery mildew, Erysiphe pulchra.</title>
        <authorList>
            <person name="Wadl P.A."/>
            <person name="Mack B.M."/>
            <person name="Moore G."/>
            <person name="Beltz S.B."/>
        </authorList>
    </citation>
    <scope>NUCLEOTIDE SEQUENCE [LARGE SCALE GENOMIC DNA]</scope>
    <source>
        <strain evidence="2">Cflorida</strain>
    </source>
</reference>
<keyword evidence="3" id="KW-1185">Reference proteome</keyword>